<dbReference type="Proteomes" id="UP000016511">
    <property type="component" value="Unassembled WGS sequence"/>
</dbReference>
<organism evidence="2 3">
    <name type="scientific">Aneurinibacillus aneurinilyticus ATCC 12856</name>
    <dbReference type="NCBI Taxonomy" id="649747"/>
    <lineage>
        <taxon>Bacteria</taxon>
        <taxon>Bacillati</taxon>
        <taxon>Bacillota</taxon>
        <taxon>Bacilli</taxon>
        <taxon>Bacillales</taxon>
        <taxon>Paenibacillaceae</taxon>
        <taxon>Aneurinibacillus group</taxon>
        <taxon>Aneurinibacillus</taxon>
    </lineage>
</organism>
<dbReference type="CDD" id="cd06325">
    <property type="entry name" value="PBP1_ABC_unchar_transporter"/>
    <property type="match status" value="1"/>
</dbReference>
<accession>U1YIH8</accession>
<proteinExistence type="predicted"/>
<keyword evidence="1" id="KW-0732">Signal</keyword>
<dbReference type="STRING" id="649747.HMPREF0083_01299"/>
<evidence type="ECO:0000313" key="3">
    <source>
        <dbReference type="Proteomes" id="UP000016511"/>
    </source>
</evidence>
<dbReference type="InterPro" id="IPR007487">
    <property type="entry name" value="ABC_transpt-TYRBP-like"/>
</dbReference>
<dbReference type="HOGENOM" id="CLU_058196_0_0_9"/>
<sequence length="366" mass="39405">MYNQLSEKNKKWGSFMKRKTRITSVCFLLLCLLLAACGNAQTSSEKQGAGGEQKTGQAKEKVKIGITQLIEHPSLDASREGFIKALKENGYGDADIEYQSAQGDQSTVASIAQKFVADKKDAVLAISTPSAQAMVQATKNTDIPVFFTAITDPISAKLVDNLEKPGKNITGYSDTHPETINKLVALIKELKQDTKNVGIIYNSGEANSVVNVENAKKALAANGMKAVEVNVSNTTEVKQAAESLVGKADVIYVPKDNTAVAALKTVVQVAEKNKIPLFVGEMDSVRNGGFAGFGADYHDLGYQTGLMAVKVLKGEVKVGDLPVGFPKELHLGVNKEAAANEGIDFEKSKPVIEKYNPVYFEKTEKK</sequence>
<name>U1YIH8_ANEAE</name>
<reference evidence="2 3" key="1">
    <citation type="submission" date="2013-08" db="EMBL/GenBank/DDBJ databases">
        <authorList>
            <person name="Weinstock G."/>
            <person name="Sodergren E."/>
            <person name="Wylie T."/>
            <person name="Fulton L."/>
            <person name="Fulton R."/>
            <person name="Fronick C."/>
            <person name="O'Laughlin M."/>
            <person name="Godfrey J."/>
            <person name="Miner T."/>
            <person name="Herter B."/>
            <person name="Appelbaum E."/>
            <person name="Cordes M."/>
            <person name="Lek S."/>
            <person name="Wollam A."/>
            <person name="Pepin K.H."/>
            <person name="Palsikar V.B."/>
            <person name="Mitreva M."/>
            <person name="Wilson R.K."/>
        </authorList>
    </citation>
    <scope>NUCLEOTIDE SEQUENCE [LARGE SCALE GENOMIC DNA]</scope>
    <source>
        <strain evidence="2 3">ATCC 12856</strain>
    </source>
</reference>
<feature type="chain" id="PRO_5039066839" evidence="1">
    <location>
        <begin position="41"/>
        <end position="366"/>
    </location>
</feature>
<dbReference type="Gene3D" id="3.40.50.2300">
    <property type="match status" value="2"/>
</dbReference>
<evidence type="ECO:0000313" key="2">
    <source>
        <dbReference type="EMBL" id="ERI10596.1"/>
    </source>
</evidence>
<dbReference type="EMBL" id="AWSJ01000089">
    <property type="protein sequence ID" value="ERI10596.1"/>
    <property type="molecule type" value="Genomic_DNA"/>
</dbReference>
<comment type="caution">
    <text evidence="2">The sequence shown here is derived from an EMBL/GenBank/DDBJ whole genome shotgun (WGS) entry which is preliminary data.</text>
</comment>
<dbReference type="SUPFAM" id="SSF53822">
    <property type="entry name" value="Periplasmic binding protein-like I"/>
    <property type="match status" value="1"/>
</dbReference>
<dbReference type="PANTHER" id="PTHR35271">
    <property type="entry name" value="ABC TRANSPORTER, SUBSTRATE-BINDING LIPOPROTEIN-RELATED"/>
    <property type="match status" value="1"/>
</dbReference>
<dbReference type="AlphaFoldDB" id="U1YIH8"/>
<gene>
    <name evidence="2" type="ORF">HMPREF0083_01299</name>
</gene>
<dbReference type="eggNOG" id="COG2984">
    <property type="taxonomic scope" value="Bacteria"/>
</dbReference>
<dbReference type="PANTHER" id="PTHR35271:SF1">
    <property type="entry name" value="ABC TRANSPORTER, SUBSTRATE-BINDING LIPOPROTEIN"/>
    <property type="match status" value="1"/>
</dbReference>
<feature type="signal peptide" evidence="1">
    <location>
        <begin position="1"/>
        <end position="40"/>
    </location>
</feature>
<dbReference type="InterPro" id="IPR028082">
    <property type="entry name" value="Peripla_BP_I"/>
</dbReference>
<dbReference type="Pfam" id="PF04392">
    <property type="entry name" value="ABC_sub_bind"/>
    <property type="match status" value="1"/>
</dbReference>
<dbReference type="PATRIC" id="fig|649747.3.peg.1174"/>
<evidence type="ECO:0000256" key="1">
    <source>
        <dbReference type="SAM" id="SignalP"/>
    </source>
</evidence>
<protein>
    <submittedName>
        <fullName evidence="2">ABC transporter substrate binding protein</fullName>
    </submittedName>
</protein>
<keyword evidence="3" id="KW-1185">Reference proteome</keyword>